<dbReference type="SUPFAM" id="SSF52317">
    <property type="entry name" value="Class I glutamine amidotransferase-like"/>
    <property type="match status" value="1"/>
</dbReference>
<keyword evidence="6" id="KW-1185">Reference proteome</keyword>
<dbReference type="InterPro" id="IPR029062">
    <property type="entry name" value="Class_I_gatase-like"/>
</dbReference>
<dbReference type="GO" id="GO:0019172">
    <property type="term" value="F:glyoxalase III activity"/>
    <property type="evidence" value="ECO:0007669"/>
    <property type="project" value="TreeGrafter"/>
</dbReference>
<organism evidence="5 6">
    <name type="scientific">Salinarimonas ramus</name>
    <dbReference type="NCBI Taxonomy" id="690164"/>
    <lineage>
        <taxon>Bacteria</taxon>
        <taxon>Pseudomonadati</taxon>
        <taxon>Pseudomonadota</taxon>
        <taxon>Alphaproteobacteria</taxon>
        <taxon>Hyphomicrobiales</taxon>
        <taxon>Salinarimonadaceae</taxon>
        <taxon>Salinarimonas</taxon>
    </lineage>
</organism>
<gene>
    <name evidence="5" type="ORF">GCM10011322_02700</name>
</gene>
<dbReference type="Gene3D" id="3.40.50.880">
    <property type="match status" value="1"/>
</dbReference>
<name>A0A917V241_9HYPH</name>
<dbReference type="InterPro" id="IPR002818">
    <property type="entry name" value="DJ-1/PfpI"/>
</dbReference>
<dbReference type="PANTHER" id="PTHR48094:SF11">
    <property type="entry name" value="GLUTATHIONE-INDEPENDENT GLYOXALASE HSP31-RELATED"/>
    <property type="match status" value="1"/>
</dbReference>
<reference evidence="5 6" key="1">
    <citation type="journal article" date="2014" name="Int. J. Syst. Evol. Microbiol.">
        <title>Complete genome sequence of Corynebacterium casei LMG S-19264T (=DSM 44701T), isolated from a smear-ripened cheese.</title>
        <authorList>
            <consortium name="US DOE Joint Genome Institute (JGI-PGF)"/>
            <person name="Walter F."/>
            <person name="Albersmeier A."/>
            <person name="Kalinowski J."/>
            <person name="Ruckert C."/>
        </authorList>
    </citation>
    <scope>NUCLEOTIDE SEQUENCE [LARGE SCALE GENOMIC DNA]</scope>
    <source>
        <strain evidence="5 6">CGMCC 1.9161</strain>
    </source>
</reference>
<dbReference type="PANTHER" id="PTHR48094">
    <property type="entry name" value="PROTEIN/NUCLEIC ACID DEGLYCASE DJ-1-RELATED"/>
    <property type="match status" value="1"/>
</dbReference>
<evidence type="ECO:0000259" key="4">
    <source>
        <dbReference type="Pfam" id="PF01965"/>
    </source>
</evidence>
<accession>A0A917V241</accession>
<dbReference type="Proteomes" id="UP000600449">
    <property type="component" value="Unassembled WGS sequence"/>
</dbReference>
<evidence type="ECO:0000256" key="2">
    <source>
        <dbReference type="ARBA" id="ARBA00023239"/>
    </source>
</evidence>
<feature type="domain" description="DJ-1/PfpI" evidence="4">
    <location>
        <begin position="26"/>
        <end position="216"/>
    </location>
</feature>
<evidence type="ECO:0000313" key="5">
    <source>
        <dbReference type="EMBL" id="GGK19415.1"/>
    </source>
</evidence>
<dbReference type="RefSeq" id="WP_188908687.1">
    <property type="nucleotide sequence ID" value="NZ_BMMF01000001.1"/>
</dbReference>
<comment type="similarity">
    <text evidence="3">Belongs to the peptidase C56 family. HSP31-like subfamily.</text>
</comment>
<comment type="caution">
    <text evidence="5">The sequence shown here is derived from an EMBL/GenBank/DDBJ whole genome shotgun (WGS) entry which is preliminary data.</text>
</comment>
<protein>
    <submittedName>
        <fullName evidence="5">Dimethylallyltransferase</fullName>
    </submittedName>
</protein>
<dbReference type="Pfam" id="PF01965">
    <property type="entry name" value="DJ-1_PfpI"/>
    <property type="match status" value="1"/>
</dbReference>
<keyword evidence="2" id="KW-0456">Lyase</keyword>
<dbReference type="EMBL" id="BMMF01000001">
    <property type="protein sequence ID" value="GGK19415.1"/>
    <property type="molecule type" value="Genomic_DNA"/>
</dbReference>
<dbReference type="AlphaFoldDB" id="A0A917V241"/>
<dbReference type="GO" id="GO:0019243">
    <property type="term" value="P:methylglyoxal catabolic process to D-lactate via S-lactoyl-glutathione"/>
    <property type="evidence" value="ECO:0007669"/>
    <property type="project" value="TreeGrafter"/>
</dbReference>
<keyword evidence="1" id="KW-0346">Stress response</keyword>
<sequence length="234" mass="24380">MARILIVLTSHHTLGDTGKATGYYYEELAAPYYAFVDAGHTVEIASIAGGAPKADPASLDADEAKRPSDVRRLLADEAAMDALSRTIAIADVDPSGYDAVFLPGGHGTMWDFPDNAALARAVSTIHAAGGIVGSVCHGPAGFVGATRPDGRPLVEGVRINGFTDEEEAKVGLVDTVPFLLESRLVALGARFEKGGPFTSYAVRDGRIVTGQNPMSSERAAALMLEALAEVRAAA</sequence>
<dbReference type="GO" id="GO:0005737">
    <property type="term" value="C:cytoplasm"/>
    <property type="evidence" value="ECO:0007669"/>
    <property type="project" value="TreeGrafter"/>
</dbReference>
<evidence type="ECO:0000313" key="6">
    <source>
        <dbReference type="Proteomes" id="UP000600449"/>
    </source>
</evidence>
<evidence type="ECO:0000256" key="3">
    <source>
        <dbReference type="ARBA" id="ARBA00038493"/>
    </source>
</evidence>
<evidence type="ECO:0000256" key="1">
    <source>
        <dbReference type="ARBA" id="ARBA00023016"/>
    </source>
</evidence>
<dbReference type="InterPro" id="IPR050325">
    <property type="entry name" value="Prot/Nucl_acid_deglycase"/>
</dbReference>
<dbReference type="CDD" id="cd03141">
    <property type="entry name" value="GATase1_Hsp31_like"/>
    <property type="match status" value="1"/>
</dbReference>
<proteinExistence type="inferred from homology"/>